<evidence type="ECO:0000256" key="5">
    <source>
        <dbReference type="SAM" id="MobiDB-lite"/>
    </source>
</evidence>
<evidence type="ECO:0000313" key="9">
    <source>
        <dbReference type="Proteomes" id="UP000521872"/>
    </source>
</evidence>
<organism evidence="8 9">
    <name type="scientific">Agrocybe pediades</name>
    <dbReference type="NCBI Taxonomy" id="84607"/>
    <lineage>
        <taxon>Eukaryota</taxon>
        <taxon>Fungi</taxon>
        <taxon>Dikarya</taxon>
        <taxon>Basidiomycota</taxon>
        <taxon>Agaricomycotina</taxon>
        <taxon>Agaricomycetes</taxon>
        <taxon>Agaricomycetidae</taxon>
        <taxon>Agaricales</taxon>
        <taxon>Agaricineae</taxon>
        <taxon>Strophariaceae</taxon>
        <taxon>Agrocybe</taxon>
    </lineage>
</organism>
<keyword evidence="3 6" id="KW-1133">Transmembrane helix</keyword>
<proteinExistence type="predicted"/>
<evidence type="ECO:0000256" key="4">
    <source>
        <dbReference type="ARBA" id="ARBA00023136"/>
    </source>
</evidence>
<dbReference type="GO" id="GO:0005783">
    <property type="term" value="C:endoplasmic reticulum"/>
    <property type="evidence" value="ECO:0007669"/>
    <property type="project" value="TreeGrafter"/>
</dbReference>
<comment type="subcellular location">
    <subcellularLocation>
        <location evidence="1">Membrane</location>
        <topology evidence="1">Multi-pass membrane protein</topology>
    </subcellularLocation>
</comment>
<feature type="domain" description="Calcineurin-like phosphoesterase" evidence="7">
    <location>
        <begin position="160"/>
        <end position="315"/>
    </location>
</feature>
<dbReference type="GO" id="GO:0016787">
    <property type="term" value="F:hydrolase activity"/>
    <property type="evidence" value="ECO:0007669"/>
    <property type="project" value="InterPro"/>
</dbReference>
<protein>
    <recommendedName>
        <fullName evidence="7">Calcineurin-like phosphoesterase domain-containing protein</fullName>
    </recommendedName>
</protein>
<dbReference type="InterPro" id="IPR004843">
    <property type="entry name" value="Calcineurin-like_PHP"/>
</dbReference>
<feature type="transmembrane region" description="Helical" evidence="6">
    <location>
        <begin position="425"/>
        <end position="448"/>
    </location>
</feature>
<dbReference type="InterPro" id="IPR033308">
    <property type="entry name" value="PGAP5/Cdc1/Ted1"/>
</dbReference>
<dbReference type="PANTHER" id="PTHR13315">
    <property type="entry name" value="METALLO PHOSPHOESTERASE RELATED"/>
    <property type="match status" value="1"/>
</dbReference>
<dbReference type="EMBL" id="JAACJL010000015">
    <property type="protein sequence ID" value="KAF4621276.1"/>
    <property type="molecule type" value="Genomic_DNA"/>
</dbReference>
<evidence type="ECO:0000256" key="2">
    <source>
        <dbReference type="ARBA" id="ARBA00022692"/>
    </source>
</evidence>
<dbReference type="Gene3D" id="3.60.21.10">
    <property type="match status" value="1"/>
</dbReference>
<evidence type="ECO:0000256" key="1">
    <source>
        <dbReference type="ARBA" id="ARBA00004141"/>
    </source>
</evidence>
<name>A0A8H4R2Z2_9AGAR</name>
<dbReference type="Proteomes" id="UP000521872">
    <property type="component" value="Unassembled WGS sequence"/>
</dbReference>
<dbReference type="Pfam" id="PF00149">
    <property type="entry name" value="Metallophos"/>
    <property type="match status" value="1"/>
</dbReference>
<feature type="compositionally biased region" description="Polar residues" evidence="5">
    <location>
        <begin position="466"/>
        <end position="482"/>
    </location>
</feature>
<dbReference type="GO" id="GO:0006506">
    <property type="term" value="P:GPI anchor biosynthetic process"/>
    <property type="evidence" value="ECO:0007669"/>
    <property type="project" value="InterPro"/>
</dbReference>
<keyword evidence="4 6" id="KW-0472">Membrane</keyword>
<dbReference type="PANTHER" id="PTHR13315:SF4">
    <property type="entry name" value="METALLOPHOSPHOESTERASE, ISOFORM E"/>
    <property type="match status" value="1"/>
</dbReference>
<dbReference type="AlphaFoldDB" id="A0A8H4R2Z2"/>
<comment type="caution">
    <text evidence="8">The sequence shown here is derived from an EMBL/GenBank/DDBJ whole genome shotgun (WGS) entry which is preliminary data.</text>
</comment>
<feature type="transmembrane region" description="Helical" evidence="6">
    <location>
        <begin position="691"/>
        <end position="713"/>
    </location>
</feature>
<keyword evidence="9" id="KW-1185">Reference proteome</keyword>
<evidence type="ECO:0000259" key="7">
    <source>
        <dbReference type="Pfam" id="PF00149"/>
    </source>
</evidence>
<evidence type="ECO:0000256" key="3">
    <source>
        <dbReference type="ARBA" id="ARBA00022989"/>
    </source>
</evidence>
<sequence>MAIAGPAVPDRLLAIISHGLLEELLRIHSFSSTTSLLLLSLRQSVAFAASPFDVARVHTQSAHIGPFEAKPPLFTYRHNKCTATALGSRCHLGRPRDLLLESICVSLASGGHWTPTSHVLLVADPQVQHSALLAPGSWWANPIRRIIFELNLRKSWHVTSRLKPRAVIFLGDMLANGNAARNLKEYQQAADYFKSIFSVDRDTAVYYIPGNNDVGLGYGPAVSRNLRSYFTQSFGPLNQRISISNHTVIALDAPGLVDEDYQRHAKFKSYDNWTPIPGGPIDFVKETEEYGPTNVILLSHIPMSRPETADCGPLREKGGIRRGAGAGYQTMLGKQTTAFLLKNLEPVVIFSADNRDSCEHIHVVPGTRVDGRGNGIREVTVKSFAMSVHIKRPGFQLLSLVDPALVANPSYSSYADTQCLLPDQYGIYSGFYFPLLAVTLVILIILNFRRRSSKSHRKPDALRITLTPSPRSTAQNSPNGSTLHPDPAQWSGVWSPFSPSIPTSPRAALPTYLRTPHTQSHSTTHLVASFPGTPTLLSPSTTHIPLPQSLEDEDEDTMYPAQYAVRRESHSLRARDEDDWSQVGHHDETEDNKFVVVHDQESGLPNPVSTPRLHSQFISAPEHSSKHGRSSSIAKRRNYSWSYTFVFRGRRRRITLGLPSWNSLHNLLDLLGLNKPSLYGARSRQTGVKAILLDALSVFWPSIIVWIIINWTIL</sequence>
<feature type="region of interest" description="Disordered" evidence="5">
    <location>
        <begin position="457"/>
        <end position="485"/>
    </location>
</feature>
<dbReference type="GO" id="GO:0016020">
    <property type="term" value="C:membrane"/>
    <property type="evidence" value="ECO:0007669"/>
    <property type="project" value="UniProtKB-SubCell"/>
</dbReference>
<evidence type="ECO:0000313" key="8">
    <source>
        <dbReference type="EMBL" id="KAF4621276.1"/>
    </source>
</evidence>
<accession>A0A8H4R2Z2</accession>
<keyword evidence="2 6" id="KW-0812">Transmembrane</keyword>
<dbReference type="InterPro" id="IPR029052">
    <property type="entry name" value="Metallo-depent_PP-like"/>
</dbReference>
<dbReference type="SUPFAM" id="SSF56300">
    <property type="entry name" value="Metallo-dependent phosphatases"/>
    <property type="match status" value="1"/>
</dbReference>
<evidence type="ECO:0000256" key="6">
    <source>
        <dbReference type="SAM" id="Phobius"/>
    </source>
</evidence>
<gene>
    <name evidence="8" type="ORF">D9613_000803</name>
</gene>
<reference evidence="8 9" key="1">
    <citation type="submission" date="2019-12" db="EMBL/GenBank/DDBJ databases">
        <authorList>
            <person name="Floudas D."/>
            <person name="Bentzer J."/>
            <person name="Ahren D."/>
            <person name="Johansson T."/>
            <person name="Persson P."/>
            <person name="Tunlid A."/>
        </authorList>
    </citation>
    <scope>NUCLEOTIDE SEQUENCE [LARGE SCALE GENOMIC DNA]</scope>
    <source>
        <strain evidence="8 9">CBS 102.39</strain>
    </source>
</reference>